<organism evidence="1 2">
    <name type="scientific">Globodera pallida</name>
    <name type="common">Potato cyst nematode worm</name>
    <name type="synonym">Heterodera pallida</name>
    <dbReference type="NCBI Taxonomy" id="36090"/>
    <lineage>
        <taxon>Eukaryota</taxon>
        <taxon>Metazoa</taxon>
        <taxon>Ecdysozoa</taxon>
        <taxon>Nematoda</taxon>
        <taxon>Chromadorea</taxon>
        <taxon>Rhabditida</taxon>
        <taxon>Tylenchina</taxon>
        <taxon>Tylenchomorpha</taxon>
        <taxon>Tylenchoidea</taxon>
        <taxon>Heteroderidae</taxon>
        <taxon>Heteroderinae</taxon>
        <taxon>Globodera</taxon>
    </lineage>
</organism>
<reference evidence="1" key="1">
    <citation type="submission" date="2013-12" db="EMBL/GenBank/DDBJ databases">
        <authorList>
            <person name="Aslett M."/>
        </authorList>
    </citation>
    <scope>NUCLEOTIDE SEQUENCE [LARGE SCALE GENOMIC DNA]</scope>
    <source>
        <strain evidence="1">Lindley</strain>
    </source>
</reference>
<dbReference type="Proteomes" id="UP000050741">
    <property type="component" value="Unassembled WGS sequence"/>
</dbReference>
<name>A0A183BLD3_GLOPA</name>
<dbReference type="AlphaFoldDB" id="A0A183BLD3"/>
<evidence type="ECO:0000313" key="2">
    <source>
        <dbReference type="WBParaSite" id="GPLIN_000141800"/>
    </source>
</evidence>
<accession>A0A183BLD3</accession>
<proteinExistence type="predicted"/>
<sequence length="219" mass="25217">MPYYALPLKGQPASATKKPTPSDRRIINANGDNVFWPPPSLEVQWQPLRIDLYVRIHEPEEFRQHGIAPSNAQPRLDERSCTLMARQQVCSVAKTEMLHQGDQVWATSDEVEVAFPGAFAGLFKGRQSSTATNCFAQRASLFVKRHNLELLVLPIAGQHKFDLDSRLSEQPLQLMRLRASRDYRRRLRSFRWRNRSNLDFQRSAESIDLHAERSGTHRL</sequence>
<dbReference type="WBParaSite" id="GPLIN_000141800">
    <property type="protein sequence ID" value="GPLIN_000141800"/>
    <property type="gene ID" value="GPLIN_000141800"/>
</dbReference>
<protein>
    <submittedName>
        <fullName evidence="2">Restriction endonuclease</fullName>
    </submittedName>
</protein>
<evidence type="ECO:0000313" key="1">
    <source>
        <dbReference type="Proteomes" id="UP000050741"/>
    </source>
</evidence>
<keyword evidence="1" id="KW-1185">Reference proteome</keyword>
<reference evidence="2" key="3">
    <citation type="submission" date="2016-06" db="UniProtKB">
        <authorList>
            <consortium name="WormBaseParasite"/>
        </authorList>
    </citation>
    <scope>IDENTIFICATION</scope>
</reference>
<reference evidence="1" key="2">
    <citation type="submission" date="2014-05" db="EMBL/GenBank/DDBJ databases">
        <title>The genome and life-stage specific transcriptomes of Globodera pallida elucidate key aspects of plant parasitism by a cyst nematode.</title>
        <authorList>
            <person name="Cotton J.A."/>
            <person name="Lilley C.J."/>
            <person name="Jones L.M."/>
            <person name="Kikuchi T."/>
            <person name="Reid A.J."/>
            <person name="Thorpe P."/>
            <person name="Tsai I.J."/>
            <person name="Beasley H."/>
            <person name="Blok V."/>
            <person name="Cock P.J.A."/>
            <person name="Van den Akker S.E."/>
            <person name="Holroyd N."/>
            <person name="Hunt M."/>
            <person name="Mantelin S."/>
            <person name="Naghra H."/>
            <person name="Pain A."/>
            <person name="Palomares-Rius J.E."/>
            <person name="Zarowiecki M."/>
            <person name="Berriman M."/>
            <person name="Jones J.T."/>
            <person name="Urwin P.E."/>
        </authorList>
    </citation>
    <scope>NUCLEOTIDE SEQUENCE [LARGE SCALE GENOMIC DNA]</scope>
    <source>
        <strain evidence="1">Lindley</strain>
    </source>
</reference>